<feature type="transmembrane region" description="Helical" evidence="1">
    <location>
        <begin position="79"/>
        <end position="100"/>
    </location>
</feature>
<dbReference type="EMBL" id="CAXLJM020000009">
    <property type="protein sequence ID" value="CAL8076013.1"/>
    <property type="molecule type" value="Genomic_DNA"/>
</dbReference>
<dbReference type="Proteomes" id="UP001642540">
    <property type="component" value="Unassembled WGS sequence"/>
</dbReference>
<reference evidence="2 3" key="1">
    <citation type="submission" date="2024-08" db="EMBL/GenBank/DDBJ databases">
        <authorList>
            <person name="Cucini C."/>
            <person name="Frati F."/>
        </authorList>
    </citation>
    <scope>NUCLEOTIDE SEQUENCE [LARGE SCALE GENOMIC DNA]</scope>
</reference>
<gene>
    <name evidence="2" type="ORF">ODALV1_LOCUS3339</name>
</gene>
<accession>A0ABP1PYY5</accession>
<organism evidence="2 3">
    <name type="scientific">Orchesella dallaii</name>
    <dbReference type="NCBI Taxonomy" id="48710"/>
    <lineage>
        <taxon>Eukaryota</taxon>
        <taxon>Metazoa</taxon>
        <taxon>Ecdysozoa</taxon>
        <taxon>Arthropoda</taxon>
        <taxon>Hexapoda</taxon>
        <taxon>Collembola</taxon>
        <taxon>Entomobryomorpha</taxon>
        <taxon>Entomobryoidea</taxon>
        <taxon>Orchesellidae</taxon>
        <taxon>Orchesellinae</taxon>
        <taxon>Orchesella</taxon>
    </lineage>
</organism>
<keyword evidence="1" id="KW-0812">Transmembrane</keyword>
<protein>
    <submittedName>
        <fullName evidence="2">Uncharacterized protein</fullName>
    </submittedName>
</protein>
<evidence type="ECO:0000313" key="3">
    <source>
        <dbReference type="Proteomes" id="UP001642540"/>
    </source>
</evidence>
<name>A0ABP1PYY5_9HEXA</name>
<evidence type="ECO:0000313" key="2">
    <source>
        <dbReference type="EMBL" id="CAL8076013.1"/>
    </source>
</evidence>
<keyword evidence="3" id="KW-1185">Reference proteome</keyword>
<comment type="caution">
    <text evidence="2">The sequence shown here is derived from an EMBL/GenBank/DDBJ whole genome shotgun (WGS) entry which is preliminary data.</text>
</comment>
<keyword evidence="1" id="KW-0472">Membrane</keyword>
<sequence length="154" mass="16681">MNTHETVSPYPMQPQGTQSQTGAYYPAYQQNNAFNTVGTTPSNSQWQYGPGPGPLGPPPFMAPGIVAPIDSTKVGCLPCLPFFLPFFTAIGITIYSAVVGIEKHQGLYACLIQLVSVIAAFIGSVVIMHFIRVGTARKLIRHQQQQQPFAFAPQ</sequence>
<feature type="transmembrane region" description="Helical" evidence="1">
    <location>
        <begin position="106"/>
        <end position="131"/>
    </location>
</feature>
<evidence type="ECO:0000256" key="1">
    <source>
        <dbReference type="SAM" id="Phobius"/>
    </source>
</evidence>
<keyword evidence="1" id="KW-1133">Transmembrane helix</keyword>
<proteinExistence type="predicted"/>